<keyword evidence="3" id="KW-0997">Cell inner membrane</keyword>
<dbReference type="PANTHER" id="PTHR30606">
    <property type="entry name" value="LIPID A BIOSYNTHESIS LAUROYL ACYLTRANSFERASE"/>
    <property type="match status" value="1"/>
</dbReference>
<dbReference type="GO" id="GO:0016746">
    <property type="term" value="F:acyltransferase activity"/>
    <property type="evidence" value="ECO:0007669"/>
    <property type="project" value="UniProtKB-KW"/>
</dbReference>
<comment type="subcellular location">
    <subcellularLocation>
        <location evidence="1">Cell inner membrane</location>
    </subcellularLocation>
</comment>
<evidence type="ECO:0000256" key="5">
    <source>
        <dbReference type="ARBA" id="ARBA00023136"/>
    </source>
</evidence>
<evidence type="ECO:0000256" key="4">
    <source>
        <dbReference type="ARBA" id="ARBA00022679"/>
    </source>
</evidence>
<dbReference type="Pfam" id="PF03279">
    <property type="entry name" value="Lip_A_acyltrans"/>
    <property type="match status" value="1"/>
</dbReference>
<keyword evidence="6 7" id="KW-0012">Acyltransferase</keyword>
<proteinExistence type="predicted"/>
<dbReference type="AlphaFoldDB" id="A0A7C9TMK8"/>
<dbReference type="PANTHER" id="PTHR30606:SF10">
    <property type="entry name" value="PHOSPHATIDYLINOSITOL MANNOSIDE ACYLTRANSFERASE"/>
    <property type="match status" value="1"/>
</dbReference>
<dbReference type="GO" id="GO:0005886">
    <property type="term" value="C:plasma membrane"/>
    <property type="evidence" value="ECO:0007669"/>
    <property type="project" value="UniProtKB-SubCell"/>
</dbReference>
<evidence type="ECO:0000256" key="3">
    <source>
        <dbReference type="ARBA" id="ARBA00022519"/>
    </source>
</evidence>
<keyword evidence="4 7" id="KW-0808">Transferase</keyword>
<dbReference type="EMBL" id="JAAGOH010000021">
    <property type="protein sequence ID" value="NDY92705.1"/>
    <property type="molecule type" value="Genomic_DNA"/>
</dbReference>
<reference evidence="7 8" key="1">
    <citation type="submission" date="2020-02" db="EMBL/GenBank/DDBJ databases">
        <title>Ideonella bacterium strain TBM-1.</title>
        <authorList>
            <person name="Chen W.-M."/>
        </authorList>
    </citation>
    <scope>NUCLEOTIDE SEQUENCE [LARGE SCALE GENOMIC DNA]</scope>
    <source>
        <strain evidence="7 8">TBM-1</strain>
    </source>
</reference>
<sequence length="291" mass="32230">MIRLLKWVGRWPLRAVHAVGGMVGWAVWLGSAGYRRRLAAHAAQAGLDPATRRASVAEVGRMFVEVPWMWFRDRDQPRTRHVLRWEGAEYVEQALAAGKGLIVLTPHLGNFELNGVAYAERWGHLKPITCLYRPARQDWLARLQVGARDGPGMRTAPASLSGVRQMIRALRQGETLGILPDQVPPDGQGVWAEFFGRRAYTMTLAARLVHQTGCAVLLTWCERLPGARGYVMHYAPLSLPPVEAGEAAAAQAVNEGMAWVIRQAPAQYLWGYNRYKGPRRTPAEPAAGSPT</sequence>
<evidence type="ECO:0000256" key="2">
    <source>
        <dbReference type="ARBA" id="ARBA00022475"/>
    </source>
</evidence>
<dbReference type="Proteomes" id="UP000484255">
    <property type="component" value="Unassembled WGS sequence"/>
</dbReference>
<keyword evidence="5" id="KW-0472">Membrane</keyword>
<evidence type="ECO:0000256" key="6">
    <source>
        <dbReference type="ARBA" id="ARBA00023315"/>
    </source>
</evidence>
<protein>
    <submittedName>
        <fullName evidence="7">Lysophospholipid acyltransferase family protein</fullName>
    </submittedName>
</protein>
<dbReference type="GO" id="GO:0009247">
    <property type="term" value="P:glycolipid biosynthetic process"/>
    <property type="evidence" value="ECO:0007669"/>
    <property type="project" value="UniProtKB-ARBA"/>
</dbReference>
<dbReference type="InterPro" id="IPR004960">
    <property type="entry name" value="LipA_acyltrans"/>
</dbReference>
<evidence type="ECO:0000256" key="1">
    <source>
        <dbReference type="ARBA" id="ARBA00004533"/>
    </source>
</evidence>
<dbReference type="RefSeq" id="WP_163458758.1">
    <property type="nucleotide sequence ID" value="NZ_JAAGOH010000021.1"/>
</dbReference>
<dbReference type="NCBIfam" id="NF006487">
    <property type="entry name" value="PRK08905.1"/>
    <property type="match status" value="1"/>
</dbReference>
<comment type="caution">
    <text evidence="7">The sequence shown here is derived from an EMBL/GenBank/DDBJ whole genome shotgun (WGS) entry which is preliminary data.</text>
</comment>
<dbReference type="CDD" id="cd07984">
    <property type="entry name" value="LPLAT_LABLAT-like"/>
    <property type="match status" value="1"/>
</dbReference>
<dbReference type="PIRSF" id="PIRSF026649">
    <property type="entry name" value="MsbB"/>
    <property type="match status" value="1"/>
</dbReference>
<evidence type="ECO:0000313" key="8">
    <source>
        <dbReference type="Proteomes" id="UP000484255"/>
    </source>
</evidence>
<name>A0A7C9TMK8_9BURK</name>
<evidence type="ECO:0000313" key="7">
    <source>
        <dbReference type="EMBL" id="NDY92705.1"/>
    </source>
</evidence>
<organism evidence="7 8">
    <name type="scientific">Ideonella livida</name>
    <dbReference type="NCBI Taxonomy" id="2707176"/>
    <lineage>
        <taxon>Bacteria</taxon>
        <taxon>Pseudomonadati</taxon>
        <taxon>Pseudomonadota</taxon>
        <taxon>Betaproteobacteria</taxon>
        <taxon>Burkholderiales</taxon>
        <taxon>Sphaerotilaceae</taxon>
        <taxon>Ideonella</taxon>
    </lineage>
</organism>
<keyword evidence="8" id="KW-1185">Reference proteome</keyword>
<gene>
    <name evidence="7" type="ORF">G3A44_16055</name>
</gene>
<accession>A0A7C9TMK8</accession>
<keyword evidence="2" id="KW-1003">Cell membrane</keyword>